<organism evidence="4 5">
    <name type="scientific">Edhazardia aedis (strain USNM 41457)</name>
    <name type="common">Microsporidian parasite</name>
    <dbReference type="NCBI Taxonomy" id="1003232"/>
    <lineage>
        <taxon>Eukaryota</taxon>
        <taxon>Fungi</taxon>
        <taxon>Fungi incertae sedis</taxon>
        <taxon>Microsporidia</taxon>
        <taxon>Edhazardia</taxon>
    </lineage>
</organism>
<dbReference type="OrthoDB" id="4173905at2759"/>
<dbReference type="VEuPathDB" id="MicrosporidiaDB:EDEG_00372"/>
<keyword evidence="2 3" id="KW-0808">Transferase</keyword>
<dbReference type="PANTHER" id="PTHR10291:SF43">
    <property type="entry name" value="DEHYDRODOLICHYL DIPHOSPHATE SYNTHASE COMPLEX SUBUNIT DHDDS"/>
    <property type="match status" value="1"/>
</dbReference>
<dbReference type="GO" id="GO:0045547">
    <property type="term" value="F:ditrans,polycis-polyprenyl diphosphate synthase [(2E,6E)-farnesyl diphosphate specific] activity"/>
    <property type="evidence" value="ECO:0007669"/>
    <property type="project" value="TreeGrafter"/>
</dbReference>
<proteinExistence type="inferred from homology"/>
<dbReference type="OMA" id="TKGQPDP"/>
<dbReference type="GO" id="GO:0016094">
    <property type="term" value="P:polyprenol biosynthetic process"/>
    <property type="evidence" value="ECO:0007669"/>
    <property type="project" value="TreeGrafter"/>
</dbReference>
<evidence type="ECO:0000256" key="3">
    <source>
        <dbReference type="RuleBase" id="RU363018"/>
    </source>
</evidence>
<protein>
    <recommendedName>
        <fullName evidence="3">Alkyl transferase</fullName>
        <ecNumber evidence="3">2.5.1.-</ecNumber>
    </recommendedName>
</protein>
<dbReference type="Pfam" id="PF01255">
    <property type="entry name" value="Prenyltransf"/>
    <property type="match status" value="1"/>
</dbReference>
<sequence length="268" mass="31735">MLQKKLKAGLRHTMILGIIRLMEFLINNSIFVNFIVFIAKFTPFNDFFANRYRIDNIAFIMDGNRRFGKKKSFSDLQLKKSGLNKMLEIAQYCHKLGVKDVSFFAFSLSNFSRPKNEVESLMNFIVENKDKLIMNQNTDFKPRIRVFGRLKALDKNVKEILEKLVDETKENRHINFNIFFAYSSKDEIETLKMNKIKQEPNSSEIYQKKVDLLIRTSGEKRLSDFMLMQSCYKTNIFFCRSLWPDFSIAQLCLIIFKVHLENTYLEYN</sequence>
<dbReference type="Gene3D" id="3.40.1180.10">
    <property type="entry name" value="Decaprenyl diphosphate synthase-like"/>
    <property type="match status" value="1"/>
</dbReference>
<feature type="transmembrane region" description="Helical" evidence="3">
    <location>
        <begin position="21"/>
        <end position="41"/>
    </location>
</feature>
<dbReference type="GO" id="GO:0005783">
    <property type="term" value="C:endoplasmic reticulum"/>
    <property type="evidence" value="ECO:0007669"/>
    <property type="project" value="TreeGrafter"/>
</dbReference>
<dbReference type="AlphaFoldDB" id="J9D1R0"/>
<comment type="caution">
    <text evidence="4">The sequence shown here is derived from an EMBL/GenBank/DDBJ whole genome shotgun (WGS) entry which is preliminary data.</text>
</comment>
<keyword evidence="3" id="KW-0472">Membrane</keyword>
<evidence type="ECO:0000313" key="5">
    <source>
        <dbReference type="Proteomes" id="UP000003163"/>
    </source>
</evidence>
<comment type="similarity">
    <text evidence="1 3">Belongs to the UPP synthase family.</text>
</comment>
<dbReference type="Proteomes" id="UP000003163">
    <property type="component" value="Unassembled WGS sequence"/>
</dbReference>
<reference evidence="5" key="2">
    <citation type="submission" date="2015-07" db="EMBL/GenBank/DDBJ databases">
        <title>Contrasting host-pathogen interactions and genome evolution in two generalist and specialist microsporidian pathogens of mosquitoes.</title>
        <authorList>
            <consortium name="The Broad Institute Genomics Platform"/>
            <consortium name="The Broad Institute Genome Sequencing Center for Infectious Disease"/>
            <person name="Cuomo C.A."/>
            <person name="Sanscrainte N.D."/>
            <person name="Goldberg J.M."/>
            <person name="Heiman D."/>
            <person name="Young S."/>
            <person name="Zeng Q."/>
            <person name="Becnel J.J."/>
            <person name="Birren B.W."/>
        </authorList>
    </citation>
    <scope>NUCLEOTIDE SEQUENCE [LARGE SCALE GENOMIC DNA]</scope>
    <source>
        <strain evidence="5">USNM 41457</strain>
    </source>
</reference>
<dbReference type="PANTHER" id="PTHR10291">
    <property type="entry name" value="DEHYDRODOLICHYL DIPHOSPHATE SYNTHASE FAMILY MEMBER"/>
    <property type="match status" value="1"/>
</dbReference>
<keyword evidence="5" id="KW-1185">Reference proteome</keyword>
<evidence type="ECO:0000256" key="2">
    <source>
        <dbReference type="ARBA" id="ARBA00022679"/>
    </source>
</evidence>
<dbReference type="InterPro" id="IPR036424">
    <property type="entry name" value="UPP_synth-like_sf"/>
</dbReference>
<name>J9D1R0_EDHAE</name>
<evidence type="ECO:0000256" key="1">
    <source>
        <dbReference type="ARBA" id="ARBA00005432"/>
    </source>
</evidence>
<dbReference type="STRING" id="1003232.J9D1R0"/>
<dbReference type="EC" id="2.5.1.-" evidence="3"/>
<keyword evidence="3" id="KW-0812">Transmembrane</keyword>
<evidence type="ECO:0000313" key="4">
    <source>
        <dbReference type="EMBL" id="EJW01781.1"/>
    </source>
</evidence>
<dbReference type="EMBL" id="AFBI03000004">
    <property type="protein sequence ID" value="EJW01781.1"/>
    <property type="molecule type" value="Genomic_DNA"/>
</dbReference>
<dbReference type="FunCoup" id="J9D1R0">
    <property type="interactions" value="137"/>
</dbReference>
<dbReference type="InterPro" id="IPR001441">
    <property type="entry name" value="UPP_synth-like"/>
</dbReference>
<dbReference type="SUPFAM" id="SSF64005">
    <property type="entry name" value="Undecaprenyl diphosphate synthase"/>
    <property type="match status" value="1"/>
</dbReference>
<accession>J9D1R0</accession>
<dbReference type="CDD" id="cd00475">
    <property type="entry name" value="Cis_IPPS"/>
    <property type="match status" value="1"/>
</dbReference>
<gene>
    <name evidence="4" type="ORF">EDEG_00372</name>
</gene>
<keyword evidence="3" id="KW-1133">Transmembrane helix</keyword>
<dbReference type="InParanoid" id="J9D1R0"/>
<dbReference type="HOGENOM" id="CLU_086428_0_0_1"/>
<reference evidence="4 5" key="1">
    <citation type="submission" date="2011-08" db="EMBL/GenBank/DDBJ databases">
        <authorList>
            <person name="Liu Z.J."/>
            <person name="Shi F.L."/>
            <person name="Lu J.Q."/>
            <person name="Li M."/>
            <person name="Wang Z.L."/>
        </authorList>
    </citation>
    <scope>NUCLEOTIDE SEQUENCE [LARGE SCALE GENOMIC DNA]</scope>
    <source>
        <strain evidence="4 5">USNM 41457</strain>
    </source>
</reference>
<dbReference type="NCBIfam" id="TIGR00055">
    <property type="entry name" value="uppS"/>
    <property type="match status" value="1"/>
</dbReference>